<dbReference type="GO" id="GO:0000160">
    <property type="term" value="P:phosphorelay signal transduction system"/>
    <property type="evidence" value="ECO:0007669"/>
    <property type="project" value="InterPro"/>
</dbReference>
<comment type="caution">
    <text evidence="4">The sequence shown here is derived from an EMBL/GenBank/DDBJ whole genome shotgun (WGS) entry which is preliminary data.</text>
</comment>
<dbReference type="CDD" id="cd17546">
    <property type="entry name" value="REC_hyHK_CKI1_RcsC-like"/>
    <property type="match status" value="1"/>
</dbReference>
<dbReference type="InterPro" id="IPR001789">
    <property type="entry name" value="Sig_transdc_resp-reg_receiver"/>
</dbReference>
<feature type="domain" description="Response regulatory" evidence="3">
    <location>
        <begin position="3"/>
        <end position="112"/>
    </location>
</feature>
<evidence type="ECO:0000256" key="1">
    <source>
        <dbReference type="ARBA" id="ARBA00022553"/>
    </source>
</evidence>
<protein>
    <submittedName>
        <fullName evidence="4">Two-component system, cell cycle response regulator CpdR</fullName>
    </submittedName>
</protein>
<sequence>MTQILLVDDDTSVLLTLAIALRRAGHTVTVAQNGWQALNLLHGQSFAFLISDVKMPGMTGVELAQRAHHLSNPPRVILTSALEVDLSEGIAEAFLPKPVDVAKLNEVLHSESHTKAAHFRVLVLEKG</sequence>
<dbReference type="EMBL" id="NIGF01000002">
    <property type="protein sequence ID" value="PQV65221.1"/>
    <property type="molecule type" value="Genomic_DNA"/>
</dbReference>
<dbReference type="AlphaFoldDB" id="A0A2S8SWP3"/>
<dbReference type="RefSeq" id="WP_105482559.1">
    <property type="nucleotide sequence ID" value="NZ_NIGF01000002.1"/>
</dbReference>
<dbReference type="PANTHER" id="PTHR44591:SF3">
    <property type="entry name" value="RESPONSE REGULATORY DOMAIN-CONTAINING PROTEIN"/>
    <property type="match status" value="1"/>
</dbReference>
<dbReference type="InterPro" id="IPR011006">
    <property type="entry name" value="CheY-like_superfamily"/>
</dbReference>
<gene>
    <name evidence="4" type="ORF">B1R32_102230</name>
</gene>
<accession>A0A2S8SWP3</accession>
<keyword evidence="5" id="KW-1185">Reference proteome</keyword>
<evidence type="ECO:0000313" key="4">
    <source>
        <dbReference type="EMBL" id="PQV65221.1"/>
    </source>
</evidence>
<dbReference type="Pfam" id="PF00072">
    <property type="entry name" value="Response_reg"/>
    <property type="match status" value="1"/>
</dbReference>
<evidence type="ECO:0000313" key="5">
    <source>
        <dbReference type="Proteomes" id="UP000237684"/>
    </source>
</evidence>
<feature type="modified residue" description="4-aspartylphosphate" evidence="2">
    <location>
        <position position="52"/>
    </location>
</feature>
<dbReference type="OrthoDB" id="9802155at2"/>
<dbReference type="SUPFAM" id="SSF52172">
    <property type="entry name" value="CheY-like"/>
    <property type="match status" value="1"/>
</dbReference>
<dbReference type="PROSITE" id="PS50110">
    <property type="entry name" value="RESPONSE_REGULATORY"/>
    <property type="match status" value="1"/>
</dbReference>
<organism evidence="4 5">
    <name type="scientific">Abditibacterium utsteinense</name>
    <dbReference type="NCBI Taxonomy" id="1960156"/>
    <lineage>
        <taxon>Bacteria</taxon>
        <taxon>Pseudomonadati</taxon>
        <taxon>Abditibacteriota</taxon>
        <taxon>Abditibacteriia</taxon>
        <taxon>Abditibacteriales</taxon>
        <taxon>Abditibacteriaceae</taxon>
        <taxon>Abditibacterium</taxon>
    </lineage>
</organism>
<dbReference type="SMART" id="SM00448">
    <property type="entry name" value="REC"/>
    <property type="match status" value="1"/>
</dbReference>
<evidence type="ECO:0000256" key="2">
    <source>
        <dbReference type="PROSITE-ProRule" id="PRU00169"/>
    </source>
</evidence>
<name>A0A2S8SWP3_9BACT</name>
<dbReference type="InterPro" id="IPR050595">
    <property type="entry name" value="Bact_response_regulator"/>
</dbReference>
<keyword evidence="1 2" id="KW-0597">Phosphoprotein</keyword>
<dbReference type="Gene3D" id="3.40.50.2300">
    <property type="match status" value="1"/>
</dbReference>
<evidence type="ECO:0000259" key="3">
    <source>
        <dbReference type="PROSITE" id="PS50110"/>
    </source>
</evidence>
<dbReference type="PANTHER" id="PTHR44591">
    <property type="entry name" value="STRESS RESPONSE REGULATOR PROTEIN 1"/>
    <property type="match status" value="1"/>
</dbReference>
<dbReference type="Proteomes" id="UP000237684">
    <property type="component" value="Unassembled WGS sequence"/>
</dbReference>
<dbReference type="InParanoid" id="A0A2S8SWP3"/>
<reference evidence="4 5" key="1">
    <citation type="journal article" date="2018" name="Syst. Appl. Microbiol.">
        <title>Abditibacterium utsteinense sp. nov., the first cultivated member of candidate phylum FBP, isolated from ice-free Antarctic soil samples.</title>
        <authorList>
            <person name="Tahon G."/>
            <person name="Tytgat B."/>
            <person name="Lebbe L."/>
            <person name="Carlier A."/>
            <person name="Willems A."/>
        </authorList>
    </citation>
    <scope>NUCLEOTIDE SEQUENCE [LARGE SCALE GENOMIC DNA]</scope>
    <source>
        <strain evidence="4 5">LMG 29911</strain>
    </source>
</reference>
<proteinExistence type="predicted"/>